<organism evidence="1 2">
    <name type="scientific">Candidatus Fonsibacter lacus</name>
    <dbReference type="NCBI Taxonomy" id="2576439"/>
    <lineage>
        <taxon>Bacteria</taxon>
        <taxon>Pseudomonadati</taxon>
        <taxon>Pseudomonadota</taxon>
        <taxon>Alphaproteobacteria</taxon>
        <taxon>Candidatus Pelagibacterales</taxon>
        <taxon>Candidatus Pelagibacterales incertae sedis</taxon>
        <taxon>Candidatus Fonsibacter</taxon>
    </lineage>
</organism>
<evidence type="ECO:0000313" key="2">
    <source>
        <dbReference type="Proteomes" id="UP000713222"/>
    </source>
</evidence>
<evidence type="ECO:0008006" key="3">
    <source>
        <dbReference type="Google" id="ProtNLM"/>
    </source>
</evidence>
<comment type="caution">
    <text evidence="1">The sequence shown here is derived from an EMBL/GenBank/DDBJ whole genome shotgun (WGS) entry which is preliminary data.</text>
</comment>
<reference evidence="1" key="1">
    <citation type="submission" date="2018-10" db="EMBL/GenBank/DDBJ databases">
        <title>Iterative Subtractive Binning of Freshwater Chronoseries Metagenomes Recovers Nearly Complete Genomes from over Four Hundred Novel Species.</title>
        <authorList>
            <person name="Rodriguez-R L.M."/>
            <person name="Tsementzi D."/>
            <person name="Luo C."/>
            <person name="Konstantinidis K.T."/>
        </authorList>
    </citation>
    <scope>NUCLEOTIDE SEQUENCE</scope>
    <source>
        <strain evidence="1">WB7_6_001</strain>
    </source>
</reference>
<name>A0A964XS08_9PROT</name>
<accession>A0A964XS08</accession>
<evidence type="ECO:0000313" key="1">
    <source>
        <dbReference type="EMBL" id="NBN88216.1"/>
    </source>
</evidence>
<sequence length="236" mass="27834">MAKDPAILFYTSDFLTGTMFFSDEQTGKYIRLLCAQHQKGRLSEKDMINICKTYDKDIFSKFIKDDEGNYFNERLEKEAIKRKKYSESRSKNRLSVKGEETTYVKHMENENENINNSSIQLTINHEKEMLVKTASPYAKKIIPTLDEVIEYLVLEKNESQNEAEKFFDYYQANGWRVGKNPMKDWKAAARNWLKNASNYNKQTLKTNKNGKQLSKQELEQQEFNRRYGTTFGQQTF</sequence>
<dbReference type="AlphaFoldDB" id="A0A964XS08"/>
<gene>
    <name evidence="1" type="ORF">EBV32_03900</name>
</gene>
<proteinExistence type="predicted"/>
<protein>
    <recommendedName>
        <fullName evidence="3">DUF1376 domain-containing protein</fullName>
    </recommendedName>
</protein>
<dbReference type="Proteomes" id="UP000713222">
    <property type="component" value="Unassembled WGS sequence"/>
</dbReference>
<dbReference type="EMBL" id="RGET01000068">
    <property type="protein sequence ID" value="NBN88216.1"/>
    <property type="molecule type" value="Genomic_DNA"/>
</dbReference>